<evidence type="ECO:0000256" key="10">
    <source>
        <dbReference type="SAM" id="MobiDB-lite"/>
    </source>
</evidence>
<dbReference type="PROSITE" id="PS00217">
    <property type="entry name" value="SUGAR_TRANSPORT_2"/>
    <property type="match status" value="1"/>
</dbReference>
<dbReference type="Pfam" id="PF00083">
    <property type="entry name" value="Sugar_tr"/>
    <property type="match status" value="1"/>
</dbReference>
<evidence type="ECO:0000256" key="11">
    <source>
        <dbReference type="SAM" id="Phobius"/>
    </source>
</evidence>
<dbReference type="InterPro" id="IPR036259">
    <property type="entry name" value="MFS_trans_sf"/>
</dbReference>
<evidence type="ECO:0000256" key="7">
    <source>
        <dbReference type="ARBA" id="ARBA00022989"/>
    </source>
</evidence>
<evidence type="ECO:0000256" key="8">
    <source>
        <dbReference type="ARBA" id="ARBA00023136"/>
    </source>
</evidence>
<keyword evidence="14" id="KW-1185">Reference proteome</keyword>
<accession>A0A2V0NN63</accession>
<feature type="transmembrane region" description="Helical" evidence="11">
    <location>
        <begin position="428"/>
        <end position="452"/>
    </location>
</feature>
<dbReference type="InterPro" id="IPR020846">
    <property type="entry name" value="MFS_dom"/>
</dbReference>
<sequence length="531" mass="53062">MALGVRSSRGLAARGAGQAARRAAVPPATRVIGAAARRGAAAAPQAAGTPAPRLARIPGAPRPGSAEPLARAPPPRAASGGASASSPSSSDGANMGAVLAAVGVACCGAYAFGYHLGVVNGPLDAIAKDLGFAGNKALQGLVVSSTLIGAAAGSLVGGGFADALGRRASFMLCALPMLVGPLLSATATSLNPMVAGRFLAGVAIGLSSALVPLYISEVAPTKVRGTLGSLNQLMICLGILGALVVNVALPMTSWRTMFMLAVAPAVILFVGMLGCPESPVHLASKGKRAEAEEVATKLWGPGGASQLGAAGDSKGAQESGWSDLFKPGLRKGVLIGCMLFVFQQFSGINALIYFSSSVFLQAGITSGALASAAVGATNVVGTLIATGLIERAGRKQLLMQSYFGMAASMLIMAAGFTLPGLAPFSGAIALGGTLFYILSFAIGAGPVSGLIVPELNDARVRGNAVSAAMVTHWVCNVAIGQNFMAWVDAFSLAAVYAGFAAASLLGAAYIHANVPETKGKSFAEIQKELNA</sequence>
<dbReference type="EMBL" id="BDRX01000007">
    <property type="protein sequence ID" value="GBF88998.1"/>
    <property type="molecule type" value="Genomic_DNA"/>
</dbReference>
<gene>
    <name evidence="13" type="ORF">Rsub_01497</name>
</gene>
<feature type="compositionally biased region" description="Low complexity" evidence="10">
    <location>
        <begin position="39"/>
        <end position="53"/>
    </location>
</feature>
<keyword evidence="5 13" id="KW-0762">Sugar transport</keyword>
<dbReference type="GO" id="GO:0005886">
    <property type="term" value="C:plasma membrane"/>
    <property type="evidence" value="ECO:0007669"/>
    <property type="project" value="UniProtKB-SubCell"/>
</dbReference>
<name>A0A2V0NN63_9CHLO</name>
<feature type="transmembrane region" description="Helical" evidence="11">
    <location>
        <begin position="137"/>
        <end position="161"/>
    </location>
</feature>
<feature type="transmembrane region" description="Helical" evidence="11">
    <location>
        <begin position="97"/>
        <end position="117"/>
    </location>
</feature>
<dbReference type="NCBIfam" id="TIGR00879">
    <property type="entry name" value="SP"/>
    <property type="match status" value="1"/>
</dbReference>
<evidence type="ECO:0000256" key="5">
    <source>
        <dbReference type="ARBA" id="ARBA00022597"/>
    </source>
</evidence>
<feature type="transmembrane region" description="Helical" evidence="11">
    <location>
        <begin position="194"/>
        <end position="215"/>
    </location>
</feature>
<dbReference type="PRINTS" id="PR00171">
    <property type="entry name" value="SUGRTRNSPORT"/>
</dbReference>
<dbReference type="PANTHER" id="PTHR48022">
    <property type="entry name" value="PLASTIDIC GLUCOSE TRANSPORTER 4"/>
    <property type="match status" value="1"/>
</dbReference>
<feature type="domain" description="Major facilitator superfamily (MFS) profile" evidence="12">
    <location>
        <begin position="101"/>
        <end position="518"/>
    </location>
</feature>
<evidence type="ECO:0000313" key="14">
    <source>
        <dbReference type="Proteomes" id="UP000247498"/>
    </source>
</evidence>
<evidence type="ECO:0000256" key="4">
    <source>
        <dbReference type="ARBA" id="ARBA00022475"/>
    </source>
</evidence>
<protein>
    <submittedName>
        <fullName evidence="13">Plastidic glucose transporter</fullName>
    </submittedName>
</protein>
<dbReference type="FunFam" id="1.20.1250.20:FF:000218">
    <property type="entry name" value="facilitated trehalose transporter Tret1"/>
    <property type="match status" value="1"/>
</dbReference>
<reference evidence="13 14" key="1">
    <citation type="journal article" date="2018" name="Sci. Rep.">
        <title>Raphidocelis subcapitata (=Pseudokirchneriella subcapitata) provides an insight into genome evolution and environmental adaptations in the Sphaeropleales.</title>
        <authorList>
            <person name="Suzuki S."/>
            <person name="Yamaguchi H."/>
            <person name="Nakajima N."/>
            <person name="Kawachi M."/>
        </authorList>
    </citation>
    <scope>NUCLEOTIDE SEQUENCE [LARGE SCALE GENOMIC DNA]</scope>
    <source>
        <strain evidence="13 14">NIES-35</strain>
    </source>
</reference>
<evidence type="ECO:0000256" key="6">
    <source>
        <dbReference type="ARBA" id="ARBA00022692"/>
    </source>
</evidence>
<dbReference type="Gene3D" id="1.20.1250.20">
    <property type="entry name" value="MFS general substrate transporter like domains"/>
    <property type="match status" value="1"/>
</dbReference>
<dbReference type="InterPro" id="IPR005828">
    <property type="entry name" value="MFS_sugar_transport-like"/>
</dbReference>
<feature type="transmembrane region" description="Helical" evidence="11">
    <location>
        <begin position="168"/>
        <end position="188"/>
    </location>
</feature>
<evidence type="ECO:0000256" key="9">
    <source>
        <dbReference type="RuleBase" id="RU003346"/>
    </source>
</evidence>
<evidence type="ECO:0000256" key="3">
    <source>
        <dbReference type="ARBA" id="ARBA00022448"/>
    </source>
</evidence>
<comment type="subcellular location">
    <subcellularLocation>
        <location evidence="1">Cell membrane</location>
        <topology evidence="1">Multi-pass membrane protein</topology>
    </subcellularLocation>
</comment>
<dbReference type="GO" id="GO:0005351">
    <property type="term" value="F:carbohydrate:proton symporter activity"/>
    <property type="evidence" value="ECO:0007669"/>
    <property type="project" value="TreeGrafter"/>
</dbReference>
<keyword evidence="6 11" id="KW-0812">Transmembrane</keyword>
<comment type="similarity">
    <text evidence="2 9">Belongs to the major facilitator superfamily. Sugar transporter (TC 2.A.1.1) family.</text>
</comment>
<comment type="caution">
    <text evidence="13">The sequence shown here is derived from an EMBL/GenBank/DDBJ whole genome shotgun (WGS) entry which is preliminary data.</text>
</comment>
<evidence type="ECO:0000256" key="1">
    <source>
        <dbReference type="ARBA" id="ARBA00004651"/>
    </source>
</evidence>
<dbReference type="FunCoup" id="A0A2V0NN63">
    <property type="interactions" value="339"/>
</dbReference>
<dbReference type="PANTHER" id="PTHR48022:SF2">
    <property type="entry name" value="PLASTIDIC GLUCOSE TRANSPORTER 4"/>
    <property type="match status" value="1"/>
</dbReference>
<dbReference type="OrthoDB" id="6612291at2759"/>
<dbReference type="CDD" id="cd17315">
    <property type="entry name" value="MFS_GLUT_like"/>
    <property type="match status" value="1"/>
</dbReference>
<keyword evidence="3 9" id="KW-0813">Transport</keyword>
<feature type="transmembrane region" description="Helical" evidence="11">
    <location>
        <begin position="254"/>
        <end position="275"/>
    </location>
</feature>
<dbReference type="InterPro" id="IPR003663">
    <property type="entry name" value="Sugar/inositol_transpt"/>
</dbReference>
<evidence type="ECO:0000256" key="2">
    <source>
        <dbReference type="ARBA" id="ARBA00010992"/>
    </source>
</evidence>
<feature type="region of interest" description="Disordered" evidence="10">
    <location>
        <begin position="1"/>
        <end position="27"/>
    </location>
</feature>
<dbReference type="AlphaFoldDB" id="A0A2V0NN63"/>
<dbReference type="PROSITE" id="PS00216">
    <property type="entry name" value="SUGAR_TRANSPORT_1"/>
    <property type="match status" value="1"/>
</dbReference>
<feature type="transmembrane region" description="Helical" evidence="11">
    <location>
        <begin position="367"/>
        <end position="389"/>
    </location>
</feature>
<feature type="transmembrane region" description="Helical" evidence="11">
    <location>
        <begin position="333"/>
        <end position="355"/>
    </location>
</feature>
<evidence type="ECO:0000313" key="13">
    <source>
        <dbReference type="EMBL" id="GBF88998.1"/>
    </source>
</evidence>
<dbReference type="InterPro" id="IPR050360">
    <property type="entry name" value="MFS_Sugar_Transporters"/>
</dbReference>
<keyword evidence="8 11" id="KW-0472">Membrane</keyword>
<dbReference type="SUPFAM" id="SSF103473">
    <property type="entry name" value="MFS general substrate transporter"/>
    <property type="match status" value="1"/>
</dbReference>
<dbReference type="InterPro" id="IPR005829">
    <property type="entry name" value="Sugar_transporter_CS"/>
</dbReference>
<feature type="transmembrane region" description="Helical" evidence="11">
    <location>
        <begin position="227"/>
        <end position="248"/>
    </location>
</feature>
<keyword evidence="7 11" id="KW-1133">Transmembrane helix</keyword>
<dbReference type="Proteomes" id="UP000247498">
    <property type="component" value="Unassembled WGS sequence"/>
</dbReference>
<proteinExistence type="inferred from homology"/>
<feature type="transmembrane region" description="Helical" evidence="11">
    <location>
        <begin position="489"/>
        <end position="510"/>
    </location>
</feature>
<feature type="compositionally biased region" description="Low complexity" evidence="10">
    <location>
        <begin position="77"/>
        <end position="88"/>
    </location>
</feature>
<evidence type="ECO:0000259" key="12">
    <source>
        <dbReference type="PROSITE" id="PS50850"/>
    </source>
</evidence>
<feature type="transmembrane region" description="Helical" evidence="11">
    <location>
        <begin position="401"/>
        <end position="422"/>
    </location>
</feature>
<organism evidence="13 14">
    <name type="scientific">Raphidocelis subcapitata</name>
    <dbReference type="NCBI Taxonomy" id="307507"/>
    <lineage>
        <taxon>Eukaryota</taxon>
        <taxon>Viridiplantae</taxon>
        <taxon>Chlorophyta</taxon>
        <taxon>core chlorophytes</taxon>
        <taxon>Chlorophyceae</taxon>
        <taxon>CS clade</taxon>
        <taxon>Sphaeropleales</taxon>
        <taxon>Selenastraceae</taxon>
        <taxon>Raphidocelis</taxon>
    </lineage>
</organism>
<feature type="region of interest" description="Disordered" evidence="10">
    <location>
        <begin position="39"/>
        <end position="88"/>
    </location>
</feature>
<keyword evidence="4" id="KW-1003">Cell membrane</keyword>
<dbReference type="PROSITE" id="PS50850">
    <property type="entry name" value="MFS"/>
    <property type="match status" value="1"/>
</dbReference>
<dbReference type="InParanoid" id="A0A2V0NN63"/>
<feature type="transmembrane region" description="Helical" evidence="11">
    <location>
        <begin position="464"/>
        <end position="483"/>
    </location>
</feature>